<feature type="transmembrane region" description="Helical" evidence="8">
    <location>
        <begin position="264"/>
        <end position="297"/>
    </location>
</feature>
<dbReference type="EMBL" id="QOCW01000001">
    <property type="protein sequence ID" value="RBW71226.1"/>
    <property type="molecule type" value="Genomic_DNA"/>
</dbReference>
<feature type="transmembrane region" description="Helical" evidence="8">
    <location>
        <begin position="110"/>
        <end position="131"/>
    </location>
</feature>
<evidence type="ECO:0000256" key="5">
    <source>
        <dbReference type="ARBA" id="ARBA00022692"/>
    </source>
</evidence>
<dbReference type="InterPro" id="IPR001851">
    <property type="entry name" value="ABC_transp_permease"/>
</dbReference>
<dbReference type="GO" id="GO:0005886">
    <property type="term" value="C:plasma membrane"/>
    <property type="evidence" value="ECO:0007669"/>
    <property type="project" value="UniProtKB-SubCell"/>
</dbReference>
<feature type="transmembrane region" description="Helical" evidence="8">
    <location>
        <begin position="137"/>
        <end position="157"/>
    </location>
</feature>
<dbReference type="OrthoDB" id="9784538at2"/>
<dbReference type="GO" id="GO:0022857">
    <property type="term" value="F:transmembrane transporter activity"/>
    <property type="evidence" value="ECO:0007669"/>
    <property type="project" value="InterPro"/>
</dbReference>
<evidence type="ECO:0000313" key="9">
    <source>
        <dbReference type="EMBL" id="RBW71226.1"/>
    </source>
</evidence>
<dbReference type="Pfam" id="PF02653">
    <property type="entry name" value="BPD_transp_2"/>
    <property type="match status" value="1"/>
</dbReference>
<feature type="transmembrane region" description="Helical" evidence="8">
    <location>
        <begin position="309"/>
        <end position="327"/>
    </location>
</feature>
<sequence length="333" mass="34642">MNNPVGSPATSVGAKGNKIDWKEKGPQILSKYGILFVLIAMMVVMSFLSDAFLTTQNLLNVVRQISFIGIVAMGVTMIIITTGIDLSSGSLIALVSIVTASFAHPGEYPLVVTILIGIGLGAAAGFINGAVTAKGKIPAFITTLGMMIAARGLALLYSDGRPIPNLSESFLFLGKGEILGIPFPIIVFIAVGIISHLMLSKTKFGKYTYAIGGNEQAARICGINVDRYKIMIYTYAGILSAIAGMMLTARISVGQPSMGVMFELDAIAAAVIGGTSLAGGVGTIAGTVIGALIIGVLNNGLDLLSVSSYWQQILKGVIIVSAVLIDARKNKKS</sequence>
<feature type="transmembrane region" description="Helical" evidence="8">
    <location>
        <begin position="65"/>
        <end position="98"/>
    </location>
</feature>
<keyword evidence="4" id="KW-0997">Cell inner membrane</keyword>
<dbReference type="RefSeq" id="WP_113803931.1">
    <property type="nucleotide sequence ID" value="NZ_QOCW01000001.1"/>
</dbReference>
<organism evidence="9 10">
    <name type="scientific">Bacillus taeanensis</name>
    <dbReference type="NCBI Taxonomy" id="273032"/>
    <lineage>
        <taxon>Bacteria</taxon>
        <taxon>Bacillati</taxon>
        <taxon>Bacillota</taxon>
        <taxon>Bacilli</taxon>
        <taxon>Bacillales</taxon>
        <taxon>Bacillaceae</taxon>
        <taxon>Bacillus</taxon>
    </lineage>
</organism>
<feature type="transmembrane region" description="Helical" evidence="8">
    <location>
        <begin position="178"/>
        <end position="199"/>
    </location>
</feature>
<gene>
    <name evidence="9" type="ORF">DS031_00285</name>
</gene>
<evidence type="ECO:0000256" key="1">
    <source>
        <dbReference type="ARBA" id="ARBA00004651"/>
    </source>
</evidence>
<comment type="subcellular location">
    <subcellularLocation>
        <location evidence="1">Cell membrane</location>
        <topology evidence="1">Multi-pass membrane protein</topology>
    </subcellularLocation>
</comment>
<proteinExistence type="predicted"/>
<evidence type="ECO:0000256" key="6">
    <source>
        <dbReference type="ARBA" id="ARBA00022989"/>
    </source>
</evidence>
<evidence type="ECO:0000256" key="2">
    <source>
        <dbReference type="ARBA" id="ARBA00022448"/>
    </source>
</evidence>
<feature type="transmembrane region" description="Helical" evidence="8">
    <location>
        <begin position="32"/>
        <end position="53"/>
    </location>
</feature>
<dbReference type="PANTHER" id="PTHR32196">
    <property type="entry name" value="ABC TRANSPORTER PERMEASE PROTEIN YPHD-RELATED-RELATED"/>
    <property type="match status" value="1"/>
</dbReference>
<evidence type="ECO:0000256" key="4">
    <source>
        <dbReference type="ARBA" id="ARBA00022519"/>
    </source>
</evidence>
<comment type="caution">
    <text evidence="9">The sequence shown here is derived from an EMBL/GenBank/DDBJ whole genome shotgun (WGS) entry which is preliminary data.</text>
</comment>
<evidence type="ECO:0000256" key="7">
    <source>
        <dbReference type="ARBA" id="ARBA00023136"/>
    </source>
</evidence>
<dbReference type="AlphaFoldDB" id="A0A366Y053"/>
<dbReference type="PANTHER" id="PTHR32196:SF21">
    <property type="entry name" value="ABC TRANSPORTER PERMEASE PROTEIN YPHD-RELATED"/>
    <property type="match status" value="1"/>
</dbReference>
<feature type="transmembrane region" description="Helical" evidence="8">
    <location>
        <begin position="232"/>
        <end position="252"/>
    </location>
</feature>
<evidence type="ECO:0000256" key="3">
    <source>
        <dbReference type="ARBA" id="ARBA00022475"/>
    </source>
</evidence>
<accession>A0A366Y053</accession>
<reference evidence="9 10" key="1">
    <citation type="submission" date="2018-07" db="EMBL/GenBank/DDBJ databases">
        <title>Lottiidibacillus patelloidae gen. nov., sp. nov., isolated from the intestinal tract of a marine limpet and the reclassification of B. taeanensis BH030017T, B. algicola KMM 3737T and B. hwajinpoensis SW-72T as genus Lottiidibacillus.</title>
        <authorList>
            <person name="Liu R."/>
            <person name="Huang Z."/>
        </authorList>
    </citation>
    <scope>NUCLEOTIDE SEQUENCE [LARGE SCALE GENOMIC DNA]</scope>
    <source>
        <strain evidence="9 10">BH030017</strain>
    </source>
</reference>
<dbReference type="Proteomes" id="UP000253314">
    <property type="component" value="Unassembled WGS sequence"/>
</dbReference>
<keyword evidence="6 8" id="KW-1133">Transmembrane helix</keyword>
<keyword evidence="2" id="KW-0813">Transport</keyword>
<keyword evidence="5 8" id="KW-0812">Transmembrane</keyword>
<name>A0A366Y053_9BACI</name>
<keyword evidence="10" id="KW-1185">Reference proteome</keyword>
<keyword evidence="3" id="KW-1003">Cell membrane</keyword>
<evidence type="ECO:0000313" key="10">
    <source>
        <dbReference type="Proteomes" id="UP000253314"/>
    </source>
</evidence>
<evidence type="ECO:0000256" key="8">
    <source>
        <dbReference type="SAM" id="Phobius"/>
    </source>
</evidence>
<dbReference type="CDD" id="cd06579">
    <property type="entry name" value="TM_PBP1_transp_AraH_like"/>
    <property type="match status" value="1"/>
</dbReference>
<keyword evidence="7 8" id="KW-0472">Membrane</keyword>
<protein>
    <submittedName>
        <fullName evidence="9">ABC transporter permease</fullName>
    </submittedName>
</protein>